<dbReference type="InterPro" id="IPR052162">
    <property type="entry name" value="Sensor_kinase/Photoreceptor"/>
</dbReference>
<dbReference type="SUPFAM" id="SSF55874">
    <property type="entry name" value="ATPase domain of HSP90 chaperone/DNA topoisomerase II/histidine kinase"/>
    <property type="match status" value="1"/>
</dbReference>
<protein>
    <recommendedName>
        <fullName evidence="2">histidine kinase</fullName>
        <ecNumber evidence="2">2.7.13.3</ecNumber>
    </recommendedName>
</protein>
<dbReference type="SUPFAM" id="SSF47384">
    <property type="entry name" value="Homodimeric domain of signal transducing histidine kinase"/>
    <property type="match status" value="1"/>
</dbReference>
<dbReference type="InterPro" id="IPR000014">
    <property type="entry name" value="PAS"/>
</dbReference>
<dbReference type="CDD" id="cd00130">
    <property type="entry name" value="PAS"/>
    <property type="match status" value="3"/>
</dbReference>
<dbReference type="InterPro" id="IPR004358">
    <property type="entry name" value="Sig_transdc_His_kin-like_C"/>
</dbReference>
<dbReference type="Pfam" id="PF08447">
    <property type="entry name" value="PAS_3"/>
    <property type="match status" value="3"/>
</dbReference>
<dbReference type="GO" id="GO:0000155">
    <property type="term" value="F:phosphorelay sensor kinase activity"/>
    <property type="evidence" value="ECO:0007669"/>
    <property type="project" value="InterPro"/>
</dbReference>
<keyword evidence="10" id="KW-1185">Reference proteome</keyword>
<dbReference type="FunFam" id="3.30.450.20:FF:000099">
    <property type="entry name" value="Sensory box sensor histidine kinase"/>
    <property type="match status" value="2"/>
</dbReference>
<dbReference type="InterPro" id="IPR013656">
    <property type="entry name" value="PAS_4"/>
</dbReference>
<dbReference type="Pfam" id="PF08448">
    <property type="entry name" value="PAS_4"/>
    <property type="match status" value="1"/>
</dbReference>
<dbReference type="InterPro" id="IPR036890">
    <property type="entry name" value="HATPase_C_sf"/>
</dbReference>
<dbReference type="PROSITE" id="PS50113">
    <property type="entry name" value="PAC"/>
    <property type="match status" value="4"/>
</dbReference>
<evidence type="ECO:0000259" key="8">
    <source>
        <dbReference type="PROSITE" id="PS50113"/>
    </source>
</evidence>
<dbReference type="RefSeq" id="WP_188951274.1">
    <property type="nucleotide sequence ID" value="NZ_BMIB01000002.1"/>
</dbReference>
<proteinExistence type="predicted"/>
<dbReference type="Gene3D" id="3.30.565.10">
    <property type="entry name" value="Histidine kinase-like ATPase, C-terminal domain"/>
    <property type="match status" value="1"/>
</dbReference>
<comment type="catalytic activity">
    <reaction evidence="1">
        <text>ATP + protein L-histidine = ADP + protein N-phospho-L-histidine.</text>
        <dbReference type="EC" id="2.7.13.3"/>
    </reaction>
</comment>
<accession>A0A917IUN3</accession>
<feature type="domain" description="PAS" evidence="7">
    <location>
        <begin position="272"/>
        <end position="342"/>
    </location>
</feature>
<dbReference type="SMART" id="SM00387">
    <property type="entry name" value="HATPase_c"/>
    <property type="match status" value="1"/>
</dbReference>
<evidence type="ECO:0000256" key="4">
    <source>
        <dbReference type="ARBA" id="ARBA00022679"/>
    </source>
</evidence>
<keyword evidence="3" id="KW-0597">Phosphoprotein</keyword>
<dbReference type="AlphaFoldDB" id="A0A917IUN3"/>
<dbReference type="PANTHER" id="PTHR43304:SF1">
    <property type="entry name" value="PAC DOMAIN-CONTAINING PROTEIN"/>
    <property type="match status" value="1"/>
</dbReference>
<evidence type="ECO:0000259" key="7">
    <source>
        <dbReference type="PROSITE" id="PS50112"/>
    </source>
</evidence>
<dbReference type="Gene3D" id="1.10.287.130">
    <property type="match status" value="1"/>
</dbReference>
<dbReference type="Proteomes" id="UP000627292">
    <property type="component" value="Unassembled WGS sequence"/>
</dbReference>
<dbReference type="InterPro" id="IPR005467">
    <property type="entry name" value="His_kinase_dom"/>
</dbReference>
<evidence type="ECO:0000313" key="9">
    <source>
        <dbReference type="EMBL" id="GGH63077.1"/>
    </source>
</evidence>
<dbReference type="PANTHER" id="PTHR43304">
    <property type="entry name" value="PHYTOCHROME-LIKE PROTEIN CPH1"/>
    <property type="match status" value="1"/>
</dbReference>
<dbReference type="PROSITE" id="PS50109">
    <property type="entry name" value="HIS_KIN"/>
    <property type="match status" value="1"/>
</dbReference>
<reference evidence="9" key="2">
    <citation type="submission" date="2020-09" db="EMBL/GenBank/DDBJ databases">
        <authorList>
            <person name="Sun Q."/>
            <person name="Zhou Y."/>
        </authorList>
    </citation>
    <scope>NUCLEOTIDE SEQUENCE</scope>
    <source>
        <strain evidence="9">CGMCC 1.15290</strain>
    </source>
</reference>
<feature type="domain" description="PAC" evidence="8">
    <location>
        <begin position="345"/>
        <end position="397"/>
    </location>
</feature>
<evidence type="ECO:0000256" key="1">
    <source>
        <dbReference type="ARBA" id="ARBA00000085"/>
    </source>
</evidence>
<dbReference type="NCBIfam" id="TIGR00229">
    <property type="entry name" value="sensory_box"/>
    <property type="match status" value="4"/>
</dbReference>
<dbReference type="EMBL" id="BMIB01000002">
    <property type="protein sequence ID" value="GGH63077.1"/>
    <property type="molecule type" value="Genomic_DNA"/>
</dbReference>
<dbReference type="InterPro" id="IPR013655">
    <property type="entry name" value="PAS_fold_3"/>
</dbReference>
<feature type="domain" description="PAC" evidence="8">
    <location>
        <begin position="219"/>
        <end position="271"/>
    </location>
</feature>
<evidence type="ECO:0000256" key="3">
    <source>
        <dbReference type="ARBA" id="ARBA00022553"/>
    </source>
</evidence>
<evidence type="ECO:0000313" key="10">
    <source>
        <dbReference type="Proteomes" id="UP000627292"/>
    </source>
</evidence>
<reference evidence="9" key="1">
    <citation type="journal article" date="2014" name="Int. J. Syst. Evol. Microbiol.">
        <title>Complete genome sequence of Corynebacterium casei LMG S-19264T (=DSM 44701T), isolated from a smear-ripened cheese.</title>
        <authorList>
            <consortium name="US DOE Joint Genome Institute (JGI-PGF)"/>
            <person name="Walter F."/>
            <person name="Albersmeier A."/>
            <person name="Kalinowski J."/>
            <person name="Ruckert C."/>
        </authorList>
    </citation>
    <scope>NUCLEOTIDE SEQUENCE</scope>
    <source>
        <strain evidence="9">CGMCC 1.15290</strain>
    </source>
</reference>
<dbReference type="CDD" id="cd00082">
    <property type="entry name" value="HisKA"/>
    <property type="match status" value="1"/>
</dbReference>
<feature type="domain" description="PAS" evidence="7">
    <location>
        <begin position="143"/>
        <end position="215"/>
    </location>
</feature>
<dbReference type="InterPro" id="IPR003594">
    <property type="entry name" value="HATPase_dom"/>
</dbReference>
<dbReference type="PROSITE" id="PS50112">
    <property type="entry name" value="PAS"/>
    <property type="match status" value="2"/>
</dbReference>
<dbReference type="Gene3D" id="3.30.450.20">
    <property type="entry name" value="PAS domain"/>
    <property type="match status" value="4"/>
</dbReference>
<dbReference type="EC" id="2.7.13.3" evidence="2"/>
<dbReference type="InterPro" id="IPR000700">
    <property type="entry name" value="PAS-assoc_C"/>
</dbReference>
<dbReference type="SMART" id="SM00091">
    <property type="entry name" value="PAS"/>
    <property type="match status" value="4"/>
</dbReference>
<dbReference type="SUPFAM" id="SSF55785">
    <property type="entry name" value="PYP-like sensor domain (PAS domain)"/>
    <property type="match status" value="4"/>
</dbReference>
<dbReference type="InterPro" id="IPR001610">
    <property type="entry name" value="PAC"/>
</dbReference>
<dbReference type="PRINTS" id="PR00344">
    <property type="entry name" value="BCTRLSENSOR"/>
</dbReference>
<feature type="domain" description="Histidine kinase" evidence="6">
    <location>
        <begin position="568"/>
        <end position="795"/>
    </location>
</feature>
<name>A0A917IUN3_9BACT</name>
<gene>
    <name evidence="9" type="ORF">GCM10011379_13570</name>
</gene>
<dbReference type="InterPro" id="IPR036097">
    <property type="entry name" value="HisK_dim/P_sf"/>
</dbReference>
<keyword evidence="4" id="KW-0808">Transferase</keyword>
<dbReference type="SMART" id="SM00086">
    <property type="entry name" value="PAC"/>
    <property type="match status" value="4"/>
</dbReference>
<sequence length="795" mass="89617">MEFTPTGHEKMIVEPDNLYKADTNDLYFRGIADAVPTVIWMSNKQGSCVYLNERWYTTTGQTAAAARGNGWADAVHADDRHMAANHFIAANLQRIPFKMVFRLRQKNGEYRWVLGSGEPRLNGSGEFDGYVGTVIDIHEQVLANERFELINKATQDAIWDWDLTTNGVVWNNAFYAMFHYTGDEVELTGTWWKAHIHPDDQQQVVESIHKAIDGGATAWAGEYRFRASNGTYLTVYDRGFIQHDSQGRPVRMLGSMQNVTSWKEAEQARRKSEQRFEAAVNAVQGIIWTNNAQGQMVGVQPGWMDLTGQTQEEYSGDGWTKALHADDVERSMAVWKHAVQTKTLYTTEYRVKRKNGTWGIYAVRAIPLLDDAGQVLEWVGVLTDVTEQRNIEQRVAESEEKYRQQFYELENIYRNAPIGLALISKDSCYLRVNERLAVMNGLPVSAHVNRTFREVLPDHADQAETLVRKVVETRQALLNVELVGETMADPGVTHIWNESWYPIMNEAGEVESVSVVVEDITDRRKAEAALKESENRFRVLADSLELQVAGRTRELQRSNQDLQQFAHVASHDLKEPVRKILIFGNRVKEELPSLSPEKLLGYVSKIESAANRMYSMITGVLLYSTISAAEQEEERVNVNEAIQGIISDLEISITEKQAQIICHPLSAVTGSSVLVFQLFYNLISNALKFSRAGVPPVITLTEAAITPHELKEYHLPPSRQYVKIVVKDNGIGFRDSEKAKIFEAFLRLHSKDKYEGSGLGLSLCKKIAERHGGAIWASGTEEEGATFYVILPAGI</sequence>
<keyword evidence="5" id="KW-0418">Kinase</keyword>
<feature type="domain" description="PAC" evidence="8">
    <location>
        <begin position="97"/>
        <end position="149"/>
    </location>
</feature>
<dbReference type="InterPro" id="IPR035965">
    <property type="entry name" value="PAS-like_dom_sf"/>
</dbReference>
<dbReference type="Pfam" id="PF02518">
    <property type="entry name" value="HATPase_c"/>
    <property type="match status" value="1"/>
</dbReference>
<evidence type="ECO:0000256" key="5">
    <source>
        <dbReference type="ARBA" id="ARBA00022777"/>
    </source>
</evidence>
<dbReference type="SMART" id="SM00388">
    <property type="entry name" value="HisKA"/>
    <property type="match status" value="1"/>
</dbReference>
<organism evidence="9 10">
    <name type="scientific">Filimonas zeae</name>
    <dbReference type="NCBI Taxonomy" id="1737353"/>
    <lineage>
        <taxon>Bacteria</taxon>
        <taxon>Pseudomonadati</taxon>
        <taxon>Bacteroidota</taxon>
        <taxon>Chitinophagia</taxon>
        <taxon>Chitinophagales</taxon>
        <taxon>Chitinophagaceae</taxon>
        <taxon>Filimonas</taxon>
    </lineage>
</organism>
<evidence type="ECO:0000259" key="6">
    <source>
        <dbReference type="PROSITE" id="PS50109"/>
    </source>
</evidence>
<comment type="caution">
    <text evidence="9">The sequence shown here is derived from an EMBL/GenBank/DDBJ whole genome shotgun (WGS) entry which is preliminary data.</text>
</comment>
<feature type="domain" description="PAC" evidence="8">
    <location>
        <begin position="478"/>
        <end position="532"/>
    </location>
</feature>
<dbReference type="InterPro" id="IPR003661">
    <property type="entry name" value="HisK_dim/P_dom"/>
</dbReference>
<evidence type="ECO:0000256" key="2">
    <source>
        <dbReference type="ARBA" id="ARBA00012438"/>
    </source>
</evidence>